<organism evidence="4 5">
    <name type="scientific">Puniceicoccus vermicola</name>
    <dbReference type="NCBI Taxonomy" id="388746"/>
    <lineage>
        <taxon>Bacteria</taxon>
        <taxon>Pseudomonadati</taxon>
        <taxon>Verrucomicrobiota</taxon>
        <taxon>Opitutia</taxon>
        <taxon>Puniceicoccales</taxon>
        <taxon>Puniceicoccaceae</taxon>
        <taxon>Puniceicoccus</taxon>
    </lineage>
</organism>
<keyword evidence="2" id="KW-0378">Hydrolase</keyword>
<evidence type="ECO:0000259" key="3">
    <source>
        <dbReference type="Pfam" id="PF13472"/>
    </source>
</evidence>
<dbReference type="InterPro" id="IPR013320">
    <property type="entry name" value="ConA-like_dom_sf"/>
</dbReference>
<dbReference type="RefSeq" id="WP_185692420.1">
    <property type="nucleotide sequence ID" value="NZ_JACHVA010000073.1"/>
</dbReference>
<evidence type="ECO:0000313" key="5">
    <source>
        <dbReference type="Proteomes" id="UP000525652"/>
    </source>
</evidence>
<protein>
    <submittedName>
        <fullName evidence="4">DUF1961 family protein</fullName>
    </submittedName>
</protein>
<keyword evidence="5" id="KW-1185">Reference proteome</keyword>
<comment type="caution">
    <text evidence="4">The sequence shown here is derived from an EMBL/GenBank/DDBJ whole genome shotgun (WGS) entry which is preliminary data.</text>
</comment>
<dbReference type="PANTHER" id="PTHR43695:SF1">
    <property type="entry name" value="RHAMNOGALACTURONAN ACETYLESTERASE"/>
    <property type="match status" value="1"/>
</dbReference>
<sequence length="681" mass="75859">MRLLCFCSLCLISTAGLSRSESALEKSPSSTIVLVGDSTVVDALSSRDQAGWGWALSQMAKPGVKVINTAKGGRSSRSFRTEGRWDDALSYDADWVLIQFGHNDQPGKGPERASDAKTEYREHLRQYIAEARESGARVVLLTPVARRTFDSQGNLRDSLAPYAESVRIVGEETGTLVLDLHARSTREYLAMGEPATDRLGPPHKAVDRTHFSKDGSRLVASWVFEMLAETSPELAESFDPSRMVVLEPILRIRTPGMGVDGVTEIPGPFEDVAGAMAMEGVVEVSANLDAKTKMSSGTLGFWFYVDRDYQSAPGNEQWKETLVSSPKVIDLSVGLWPQFWGMFMNWRGPYDFGGYMRIQTPRINGPRWHHLAVVWDTDKGLQNLYFDGRPSGADLPRFEPGMEAPVLERIVARLLPDIGISEVRLYDKPLNEEEINSLLSAQYSGQSDHLLGAEDLGEIQVSRDKLSMVYENAMTRPEDSKDWIMEGPGKVEYTAEGMVMESTRPERSDGHIVYWLDRRLPENFVAEWEVEILSEYGLNIVFFSATGPDGVSVFDQDVTPRDGDFKQYHGGDIDCYHISYYADSEANPGRSTANLRKNSGFYLVSNGPEGIPPESTKTHRVVLSKVGGRIQLAVDGQLSIDWQDDGASYGEVLGAGWFGLRQMRWTKAIYRNLRIYAIDED</sequence>
<name>A0A7X1AXC5_9BACT</name>
<reference evidence="4 5" key="1">
    <citation type="submission" date="2020-07" db="EMBL/GenBank/DDBJ databases">
        <authorList>
            <person name="Feng X."/>
        </authorList>
    </citation>
    <scope>NUCLEOTIDE SEQUENCE [LARGE SCALE GENOMIC DNA]</scope>
    <source>
        <strain evidence="4 5">JCM14086</strain>
    </source>
</reference>
<dbReference type="Gene3D" id="3.40.50.1110">
    <property type="entry name" value="SGNH hydrolase"/>
    <property type="match status" value="1"/>
</dbReference>
<dbReference type="SUPFAM" id="SSF52266">
    <property type="entry name" value="SGNH hydrolase"/>
    <property type="match status" value="1"/>
</dbReference>
<dbReference type="EMBL" id="JACHVA010000073">
    <property type="protein sequence ID" value="MBC2601711.1"/>
    <property type="molecule type" value="Genomic_DNA"/>
</dbReference>
<gene>
    <name evidence="4" type="ORF">H5P30_07965</name>
</gene>
<comment type="similarity">
    <text evidence="1">Belongs to the 'GDSL' lipolytic enzyme family.</text>
</comment>
<evidence type="ECO:0000313" key="4">
    <source>
        <dbReference type="EMBL" id="MBC2601711.1"/>
    </source>
</evidence>
<dbReference type="Proteomes" id="UP000525652">
    <property type="component" value="Unassembled WGS sequence"/>
</dbReference>
<dbReference type="SUPFAM" id="SSF49899">
    <property type="entry name" value="Concanavalin A-like lectins/glucanases"/>
    <property type="match status" value="2"/>
</dbReference>
<dbReference type="InterPro" id="IPR015305">
    <property type="entry name" value="DUF1961"/>
</dbReference>
<dbReference type="Pfam" id="PF09224">
    <property type="entry name" value="DUF1961"/>
    <property type="match status" value="1"/>
</dbReference>
<feature type="domain" description="SGNH hydrolase-type esterase" evidence="3">
    <location>
        <begin position="35"/>
        <end position="217"/>
    </location>
</feature>
<dbReference type="Pfam" id="PF13472">
    <property type="entry name" value="Lipase_GDSL_2"/>
    <property type="match status" value="1"/>
</dbReference>
<dbReference type="PANTHER" id="PTHR43695">
    <property type="entry name" value="PUTATIVE (AFU_ORTHOLOGUE AFUA_2G17250)-RELATED"/>
    <property type="match status" value="1"/>
</dbReference>
<dbReference type="InterPro" id="IPR013830">
    <property type="entry name" value="SGNH_hydro"/>
</dbReference>
<dbReference type="InterPro" id="IPR036514">
    <property type="entry name" value="SGNH_hydro_sf"/>
</dbReference>
<evidence type="ECO:0000256" key="1">
    <source>
        <dbReference type="ARBA" id="ARBA00008668"/>
    </source>
</evidence>
<dbReference type="CDD" id="cd01821">
    <property type="entry name" value="Rhamnogalacturan_acetylesterase_like"/>
    <property type="match status" value="1"/>
</dbReference>
<dbReference type="GO" id="GO:0016788">
    <property type="term" value="F:hydrolase activity, acting on ester bonds"/>
    <property type="evidence" value="ECO:0007669"/>
    <property type="project" value="UniProtKB-ARBA"/>
</dbReference>
<dbReference type="InterPro" id="IPR037459">
    <property type="entry name" value="RhgT-like"/>
</dbReference>
<dbReference type="Gene3D" id="2.60.120.200">
    <property type="match status" value="2"/>
</dbReference>
<accession>A0A7X1AXC5</accession>
<evidence type="ECO:0000256" key="2">
    <source>
        <dbReference type="ARBA" id="ARBA00022801"/>
    </source>
</evidence>
<proteinExistence type="inferred from homology"/>
<dbReference type="AlphaFoldDB" id="A0A7X1AXC5"/>